<feature type="domain" description="Peptidase A1" evidence="9">
    <location>
        <begin position="111"/>
        <end position="439"/>
    </location>
</feature>
<dbReference type="Pfam" id="PF00026">
    <property type="entry name" value="Asp"/>
    <property type="match status" value="1"/>
</dbReference>
<feature type="active site" evidence="4">
    <location>
        <position position="129"/>
    </location>
</feature>
<protein>
    <recommendedName>
        <fullName evidence="9">Peptidase A1 domain-containing protein</fullName>
    </recommendedName>
</protein>
<feature type="transmembrane region" description="Helical" evidence="7">
    <location>
        <begin position="573"/>
        <end position="591"/>
    </location>
</feature>
<keyword evidence="3" id="KW-0378">Hydrolase</keyword>
<dbReference type="InterPro" id="IPR021109">
    <property type="entry name" value="Peptidase_aspartic_dom_sf"/>
</dbReference>
<dbReference type="FunFam" id="2.40.70.10:FF:000149">
    <property type="entry name" value="Uncharacterized protein"/>
    <property type="match status" value="1"/>
</dbReference>
<feature type="transmembrane region" description="Helical" evidence="7">
    <location>
        <begin position="744"/>
        <end position="764"/>
    </location>
</feature>
<evidence type="ECO:0000256" key="4">
    <source>
        <dbReference type="PIRSR" id="PIRSR601461-1"/>
    </source>
</evidence>
<dbReference type="GO" id="GO:0006508">
    <property type="term" value="P:proteolysis"/>
    <property type="evidence" value="ECO:0007669"/>
    <property type="project" value="UniProtKB-KW"/>
</dbReference>
<evidence type="ECO:0000256" key="1">
    <source>
        <dbReference type="ARBA" id="ARBA00007447"/>
    </source>
</evidence>
<keyword evidence="7" id="KW-0812">Transmembrane</keyword>
<dbReference type="PANTHER" id="PTHR47966:SF51">
    <property type="entry name" value="BETA-SITE APP-CLEAVING ENZYME, ISOFORM A-RELATED"/>
    <property type="match status" value="1"/>
</dbReference>
<keyword evidence="2" id="KW-0645">Protease</keyword>
<dbReference type="InterPro" id="IPR001461">
    <property type="entry name" value="Aspartic_peptidase_A1"/>
</dbReference>
<feature type="transmembrane region" description="Helical" evidence="7">
    <location>
        <begin position="660"/>
        <end position="681"/>
    </location>
</feature>
<accession>A0AAD5Q2C3</accession>
<dbReference type="PRINTS" id="PR00792">
    <property type="entry name" value="PEPSIN"/>
</dbReference>
<feature type="compositionally biased region" description="Basic and acidic residues" evidence="6">
    <location>
        <begin position="444"/>
        <end position="453"/>
    </location>
</feature>
<keyword evidence="7" id="KW-1133">Transmembrane helix</keyword>
<evidence type="ECO:0000256" key="7">
    <source>
        <dbReference type="SAM" id="Phobius"/>
    </source>
</evidence>
<organism evidence="10 11">
    <name type="scientific">Pythium insidiosum</name>
    <name type="common">Pythiosis disease agent</name>
    <dbReference type="NCBI Taxonomy" id="114742"/>
    <lineage>
        <taxon>Eukaryota</taxon>
        <taxon>Sar</taxon>
        <taxon>Stramenopiles</taxon>
        <taxon>Oomycota</taxon>
        <taxon>Peronosporomycetes</taxon>
        <taxon>Pythiales</taxon>
        <taxon>Pythiaceae</taxon>
        <taxon>Pythium</taxon>
    </lineage>
</organism>
<feature type="transmembrane region" description="Helical" evidence="7">
    <location>
        <begin position="493"/>
        <end position="514"/>
    </location>
</feature>
<proteinExistence type="inferred from homology"/>
<evidence type="ECO:0000256" key="6">
    <source>
        <dbReference type="SAM" id="MobiDB-lite"/>
    </source>
</evidence>
<feature type="transmembrane region" description="Helical" evidence="7">
    <location>
        <begin position="611"/>
        <end position="629"/>
    </location>
</feature>
<evidence type="ECO:0000256" key="2">
    <source>
        <dbReference type="ARBA" id="ARBA00022670"/>
    </source>
</evidence>
<feature type="chain" id="PRO_5042021689" description="Peptidase A1 domain-containing protein" evidence="8">
    <location>
        <begin position="22"/>
        <end position="778"/>
    </location>
</feature>
<name>A0AAD5Q2C3_PYTIN</name>
<dbReference type="InterPro" id="IPR033121">
    <property type="entry name" value="PEPTIDASE_A1"/>
</dbReference>
<feature type="active site" evidence="4">
    <location>
        <position position="327"/>
    </location>
</feature>
<dbReference type="PROSITE" id="PS51767">
    <property type="entry name" value="PEPTIDASE_A1"/>
    <property type="match status" value="1"/>
</dbReference>
<keyword evidence="5" id="KW-1015">Disulfide bond</keyword>
<evidence type="ECO:0000256" key="5">
    <source>
        <dbReference type="PIRSR" id="PIRSR601461-2"/>
    </source>
</evidence>
<keyword evidence="3" id="KW-0064">Aspartyl protease</keyword>
<dbReference type="CDD" id="cd05471">
    <property type="entry name" value="pepsin_like"/>
    <property type="match status" value="1"/>
</dbReference>
<feature type="transmembrane region" description="Helical" evidence="7">
    <location>
        <begin position="702"/>
        <end position="724"/>
    </location>
</feature>
<evidence type="ECO:0000313" key="10">
    <source>
        <dbReference type="EMBL" id="KAJ0392541.1"/>
    </source>
</evidence>
<sequence>MLRLSSALALLLALSLALALAATAPVASSPAVSIALSPRRRVRDTSDLLRAHRASPNASASGAVDAAAVAQWNALRMARDPWAVDPIAIHDAASLAAMGRVPLVNFMEFQFYGPISVGTPAQVVQVCFDTGSSDLWVPDVACAQCAGVDRFERSASASFRKAANGAFSVAYGSGEVSGVFGRDRVAVAGFTVENATLGVVDAEEESMARMQADGLLGLAFDGLASFSRPPLFQALRQQYPDVAPVFAFFLSAEPNSDGSVLHLGGYDDAFMAANDAEWLLTDVLPQYGLWTFWRVGLHSVFVGTSPPASSVPPVDLCAPDGCVAFLDSGTSLLGVPGDLYLAFLYAVTQQAQARGCFCGFTQYGFQCFVCAPDDFPSLRFGVGGDQFYVIDGPDYTLCVGLTCIILAQPSGQDMWVLGDVFMKKFYTLYNVENRTVGFACPRDSPKCGREAEPRAAATLPRSSDQRSPPTPATRFGDAASRMAIFGGLDAHSVLVLFVSGLSFVGAAFVFVALAKVMAAAPSSQQSVAAPALVVLLYWLSICQIIYYLSIWVAGLSVTSVAMASSSFCSMLRVVQQFMGSAILSLSGSLAIELLRAARAFRSSQTDLAPTYLFLTWSVATIAALLSLSIDDGGVVGFVPDLLGPCRVCYIARSPVWARLALFHLPATLVALVAGAGLHVAWRTREERASLGFQSERDRRRTKLLAGLSGATIAALAVPTLLGFLTAVQVVSATLPPFWSYLNELLFYSHGALNGLVWAFQGSALRASREHEQLLPRRP</sequence>
<dbReference type="Proteomes" id="UP001209570">
    <property type="component" value="Unassembled WGS sequence"/>
</dbReference>
<dbReference type="AlphaFoldDB" id="A0AAD5Q2C3"/>
<reference evidence="10" key="1">
    <citation type="submission" date="2021-12" db="EMBL/GenBank/DDBJ databases">
        <title>Prjna785345.</title>
        <authorList>
            <person name="Rujirawat T."/>
            <person name="Krajaejun T."/>
        </authorList>
    </citation>
    <scope>NUCLEOTIDE SEQUENCE</scope>
    <source>
        <strain evidence="10">Pi057C3</strain>
    </source>
</reference>
<dbReference type="EMBL" id="JAKCXM010000617">
    <property type="protein sequence ID" value="KAJ0392541.1"/>
    <property type="molecule type" value="Genomic_DNA"/>
</dbReference>
<feature type="signal peptide" evidence="8">
    <location>
        <begin position="1"/>
        <end position="21"/>
    </location>
</feature>
<evidence type="ECO:0000313" key="11">
    <source>
        <dbReference type="Proteomes" id="UP001209570"/>
    </source>
</evidence>
<evidence type="ECO:0000256" key="3">
    <source>
        <dbReference type="ARBA" id="ARBA00022750"/>
    </source>
</evidence>
<dbReference type="PANTHER" id="PTHR47966">
    <property type="entry name" value="BETA-SITE APP-CLEAVING ENZYME, ISOFORM A-RELATED"/>
    <property type="match status" value="1"/>
</dbReference>
<evidence type="ECO:0000256" key="8">
    <source>
        <dbReference type="SAM" id="SignalP"/>
    </source>
</evidence>
<dbReference type="SUPFAM" id="SSF50630">
    <property type="entry name" value="Acid proteases"/>
    <property type="match status" value="1"/>
</dbReference>
<keyword evidence="7" id="KW-0472">Membrane</keyword>
<comment type="similarity">
    <text evidence="1">Belongs to the peptidase A1 family.</text>
</comment>
<feature type="transmembrane region" description="Helical" evidence="7">
    <location>
        <begin position="526"/>
        <end position="553"/>
    </location>
</feature>
<feature type="disulfide bond" evidence="5">
    <location>
        <begin position="142"/>
        <end position="145"/>
    </location>
</feature>
<gene>
    <name evidence="10" type="ORF">P43SY_000530</name>
</gene>
<dbReference type="GO" id="GO:0004190">
    <property type="term" value="F:aspartic-type endopeptidase activity"/>
    <property type="evidence" value="ECO:0007669"/>
    <property type="project" value="UniProtKB-KW"/>
</dbReference>
<comment type="caution">
    <text evidence="10">The sequence shown here is derived from an EMBL/GenBank/DDBJ whole genome shotgun (WGS) entry which is preliminary data.</text>
</comment>
<dbReference type="Gene3D" id="2.40.70.10">
    <property type="entry name" value="Acid Proteases"/>
    <property type="match status" value="2"/>
</dbReference>
<keyword evidence="11" id="KW-1185">Reference proteome</keyword>
<evidence type="ECO:0000259" key="9">
    <source>
        <dbReference type="PROSITE" id="PS51767"/>
    </source>
</evidence>
<feature type="region of interest" description="Disordered" evidence="6">
    <location>
        <begin position="444"/>
        <end position="473"/>
    </location>
</feature>
<dbReference type="InterPro" id="IPR034164">
    <property type="entry name" value="Pepsin-like_dom"/>
</dbReference>
<keyword evidence="8" id="KW-0732">Signal</keyword>